<organism evidence="11 12">
    <name type="scientific">Methanosarcina horonobensis HB-1 = JCM 15518</name>
    <dbReference type="NCBI Taxonomy" id="1434110"/>
    <lineage>
        <taxon>Archaea</taxon>
        <taxon>Methanobacteriati</taxon>
        <taxon>Methanobacteriota</taxon>
        <taxon>Stenosarchaea group</taxon>
        <taxon>Methanomicrobia</taxon>
        <taxon>Methanosarcinales</taxon>
        <taxon>Methanosarcinaceae</taxon>
        <taxon>Methanosarcina</taxon>
    </lineage>
</organism>
<dbReference type="GO" id="GO:0015297">
    <property type="term" value="F:antiporter activity"/>
    <property type="evidence" value="ECO:0007669"/>
    <property type="project" value="InterPro"/>
</dbReference>
<dbReference type="InterPro" id="IPR048279">
    <property type="entry name" value="MdtK-like"/>
</dbReference>
<comment type="subcellular location">
    <subcellularLocation>
        <location evidence="1">Cell membrane</location>
        <topology evidence="1">Multi-pass membrane protein</topology>
    </subcellularLocation>
</comment>
<dbReference type="NCBIfam" id="TIGR00797">
    <property type="entry name" value="matE"/>
    <property type="match status" value="1"/>
</dbReference>
<dbReference type="PANTHER" id="PTHR43823">
    <property type="entry name" value="SPORULATION PROTEIN YKVU"/>
    <property type="match status" value="1"/>
</dbReference>
<protein>
    <recommendedName>
        <fullName evidence="3">Multidrug export protein MepA</fullName>
    </recommendedName>
</protein>
<feature type="transmembrane region" description="Helical" evidence="10">
    <location>
        <begin position="357"/>
        <end position="378"/>
    </location>
</feature>
<feature type="transmembrane region" description="Helical" evidence="10">
    <location>
        <begin position="136"/>
        <end position="157"/>
    </location>
</feature>
<accession>A0A0E3SBK5</accession>
<dbReference type="RefSeq" id="WP_048139144.1">
    <property type="nucleotide sequence ID" value="NZ_CP009516.1"/>
</dbReference>
<evidence type="ECO:0000256" key="4">
    <source>
        <dbReference type="ARBA" id="ARBA00022448"/>
    </source>
</evidence>
<keyword evidence="7 10" id="KW-1133">Transmembrane helix</keyword>
<dbReference type="AlphaFoldDB" id="A0A0E3SBK5"/>
<evidence type="ECO:0000313" key="11">
    <source>
        <dbReference type="EMBL" id="AKB78236.1"/>
    </source>
</evidence>
<reference evidence="11 12" key="1">
    <citation type="submission" date="2014-07" db="EMBL/GenBank/DDBJ databases">
        <title>Methanogenic archaea and the global carbon cycle.</title>
        <authorList>
            <person name="Henriksen J.R."/>
            <person name="Luke J."/>
            <person name="Reinhart S."/>
            <person name="Benedict M.N."/>
            <person name="Youngblut N.D."/>
            <person name="Metcalf M.E."/>
            <person name="Whitaker R.J."/>
            <person name="Metcalf W.W."/>
        </authorList>
    </citation>
    <scope>NUCLEOTIDE SEQUENCE [LARGE SCALE GENOMIC DNA]</scope>
    <source>
        <strain evidence="11 12">HB-1</strain>
    </source>
</reference>
<dbReference type="CDD" id="cd13143">
    <property type="entry name" value="MATE_MepA_like"/>
    <property type="match status" value="1"/>
</dbReference>
<dbReference type="GO" id="GO:0005886">
    <property type="term" value="C:plasma membrane"/>
    <property type="evidence" value="ECO:0007669"/>
    <property type="project" value="UniProtKB-SubCell"/>
</dbReference>
<keyword evidence="6 10" id="KW-0812">Transmembrane</keyword>
<evidence type="ECO:0000256" key="1">
    <source>
        <dbReference type="ARBA" id="ARBA00004651"/>
    </source>
</evidence>
<dbReference type="PATRIC" id="fig|1434110.4.peg.2218"/>
<evidence type="ECO:0000256" key="10">
    <source>
        <dbReference type="SAM" id="Phobius"/>
    </source>
</evidence>
<evidence type="ECO:0000256" key="8">
    <source>
        <dbReference type="ARBA" id="ARBA00023136"/>
    </source>
</evidence>
<dbReference type="EMBL" id="CP009516">
    <property type="protein sequence ID" value="AKB78236.1"/>
    <property type="molecule type" value="Genomic_DNA"/>
</dbReference>
<dbReference type="KEGG" id="mhor:MSHOH_1753"/>
<feature type="transmembrane region" description="Helical" evidence="10">
    <location>
        <begin position="100"/>
        <end position="124"/>
    </location>
</feature>
<dbReference type="InterPro" id="IPR045070">
    <property type="entry name" value="MATE_MepA-like"/>
</dbReference>
<name>A0A0E3SBK5_9EURY</name>
<dbReference type="HOGENOM" id="CLU_012893_0_2_2"/>
<evidence type="ECO:0000256" key="6">
    <source>
        <dbReference type="ARBA" id="ARBA00022692"/>
    </source>
</evidence>
<feature type="transmembrane region" description="Helical" evidence="10">
    <location>
        <begin position="197"/>
        <end position="215"/>
    </location>
</feature>
<evidence type="ECO:0000256" key="7">
    <source>
        <dbReference type="ARBA" id="ARBA00022989"/>
    </source>
</evidence>
<keyword evidence="8 10" id="KW-0472">Membrane</keyword>
<feature type="transmembrane region" description="Helical" evidence="10">
    <location>
        <begin position="318"/>
        <end position="337"/>
    </location>
</feature>
<keyword evidence="4" id="KW-0813">Transport</keyword>
<dbReference type="OrthoDB" id="214119at2157"/>
<evidence type="ECO:0000256" key="5">
    <source>
        <dbReference type="ARBA" id="ARBA00022475"/>
    </source>
</evidence>
<feature type="transmembrane region" description="Helical" evidence="10">
    <location>
        <begin position="56"/>
        <end position="80"/>
    </location>
</feature>
<dbReference type="InterPro" id="IPR051327">
    <property type="entry name" value="MATE_MepA_subfamily"/>
</dbReference>
<dbReference type="GO" id="GO:0042910">
    <property type="term" value="F:xenobiotic transmembrane transporter activity"/>
    <property type="evidence" value="ECO:0007669"/>
    <property type="project" value="InterPro"/>
</dbReference>
<proteinExistence type="inferred from homology"/>
<dbReference type="PIRSF" id="PIRSF006603">
    <property type="entry name" value="DinF"/>
    <property type="match status" value="1"/>
</dbReference>
<feature type="transmembrane region" description="Helical" evidence="10">
    <location>
        <begin position="418"/>
        <end position="437"/>
    </location>
</feature>
<evidence type="ECO:0000256" key="9">
    <source>
        <dbReference type="ARBA" id="ARBA00023251"/>
    </source>
</evidence>
<dbReference type="STRING" id="1434110.MSHOH_1753"/>
<feature type="transmembrane region" description="Helical" evidence="10">
    <location>
        <begin position="390"/>
        <end position="412"/>
    </location>
</feature>
<dbReference type="GO" id="GO:0046677">
    <property type="term" value="P:response to antibiotic"/>
    <property type="evidence" value="ECO:0007669"/>
    <property type="project" value="UniProtKB-KW"/>
</dbReference>
<dbReference type="InterPro" id="IPR002528">
    <property type="entry name" value="MATE_fam"/>
</dbReference>
<comment type="similarity">
    <text evidence="2">Belongs to the multi antimicrobial extrusion (MATE) (TC 2.A.66.1) family. MepA subfamily.</text>
</comment>
<feature type="transmembrane region" description="Helical" evidence="10">
    <location>
        <begin position="277"/>
        <end position="306"/>
    </location>
</feature>
<dbReference type="GeneID" id="24830970"/>
<evidence type="ECO:0000256" key="3">
    <source>
        <dbReference type="ARBA" id="ARBA00022106"/>
    </source>
</evidence>
<evidence type="ECO:0000256" key="2">
    <source>
        <dbReference type="ARBA" id="ARBA00008417"/>
    </source>
</evidence>
<sequence length="493" mass="53400">MVSDEEMKSGNIFNLFWKFALPAVVGVLIAGIQGIIDGFFIGNAIGSHGLAGITLAYPPYLAVIGAGIIIGIGSSSLIALKLGEGKTGEALEIVNNAFPLCLLAGAIFTAGGLIFCKTSISLLGTSGPVLSFAREYLQVIFAGSVFMILAIALDPLVRNDGKPKLCMKIMVAGVLSNVVLDYLFVMCLGMGMSGAAAATILSFALPTVMLTYYLFGSEAKLRLKLKAMRVKIDTTLQILKAGIPSFVMQISFALVLFAQNYMLLRYDSELAVSAYGIIGYIFSIFYMLFEGIALGVQPIIGFNYGAGQYGRVLKTLKLTMLSCTLIGALGFALVYLFPESLVQIFSQNDSELLDATLQGMNIFMFSLLVEGIVLLTAIYYQSINRVRAALFIHLGKIFIFLFPLLFILPQFFDLNGVWAASPATEYLMTVMVMIMLSKEFKFLRNSRKAEIRVEIKKAVDTKHATSVSKSSVKAGSEEGVGFITLKHADREAL</sequence>
<gene>
    <name evidence="11" type="ORF">MSHOH_1753</name>
</gene>
<feature type="transmembrane region" description="Helical" evidence="10">
    <location>
        <begin position="12"/>
        <end position="36"/>
    </location>
</feature>
<keyword evidence="5" id="KW-1003">Cell membrane</keyword>
<dbReference type="PANTHER" id="PTHR43823:SF3">
    <property type="entry name" value="MULTIDRUG EXPORT PROTEIN MEPA"/>
    <property type="match status" value="1"/>
</dbReference>
<keyword evidence="12" id="KW-1185">Reference proteome</keyword>
<keyword evidence="9" id="KW-0046">Antibiotic resistance</keyword>
<dbReference type="Pfam" id="PF01554">
    <property type="entry name" value="MatE"/>
    <property type="match status" value="2"/>
</dbReference>
<evidence type="ECO:0000313" key="12">
    <source>
        <dbReference type="Proteomes" id="UP000033101"/>
    </source>
</evidence>
<dbReference type="Proteomes" id="UP000033101">
    <property type="component" value="Chromosome"/>
</dbReference>
<feature type="transmembrane region" description="Helical" evidence="10">
    <location>
        <begin position="236"/>
        <end position="257"/>
    </location>
</feature>
<feature type="transmembrane region" description="Helical" evidence="10">
    <location>
        <begin position="169"/>
        <end position="191"/>
    </location>
</feature>